<keyword evidence="3" id="KW-1185">Reference proteome</keyword>
<dbReference type="EMBL" id="JAWCUD010000011">
    <property type="protein sequence ID" value="MDU0204814.1"/>
    <property type="molecule type" value="Genomic_DNA"/>
</dbReference>
<dbReference type="Gene3D" id="3.90.550.10">
    <property type="entry name" value="Spore Coat Polysaccharide Biosynthesis Protein SpsA, Chain A"/>
    <property type="match status" value="1"/>
</dbReference>
<dbReference type="PANTHER" id="PTHR11952">
    <property type="entry name" value="UDP- GLUCOSE PYROPHOSPHORYLASE"/>
    <property type="match status" value="1"/>
</dbReference>
<evidence type="ECO:0000313" key="2">
    <source>
        <dbReference type="EMBL" id="MDU0204814.1"/>
    </source>
</evidence>
<dbReference type="Proteomes" id="UP001260980">
    <property type="component" value="Unassembled WGS sequence"/>
</dbReference>
<accession>A0ABU3RKI8</accession>
<sequence>MTVLKVRRDEEFAPVKNKEGKDSPATARRLVQDLYKRWLLEAGAAPSVLEGRDIEISPLISYAGEGLTPEVVKALLDTQYN</sequence>
<organism evidence="2 3">
    <name type="scientific">Paenibacillus violae</name>
    <dbReference type="NCBI Taxonomy" id="3077234"/>
    <lineage>
        <taxon>Bacteria</taxon>
        <taxon>Bacillati</taxon>
        <taxon>Bacillota</taxon>
        <taxon>Bacilli</taxon>
        <taxon>Bacillales</taxon>
        <taxon>Paenibacillaceae</taxon>
        <taxon>Paenibacillus</taxon>
    </lineage>
</organism>
<gene>
    <name evidence="2" type="ORF">RQP52_27400</name>
</gene>
<dbReference type="InterPro" id="IPR029044">
    <property type="entry name" value="Nucleotide-diphossugar_trans"/>
</dbReference>
<dbReference type="PANTHER" id="PTHR11952:SF2">
    <property type="entry name" value="LD24639P"/>
    <property type="match status" value="1"/>
</dbReference>
<evidence type="ECO:0000256" key="1">
    <source>
        <dbReference type="ARBA" id="ARBA00010401"/>
    </source>
</evidence>
<dbReference type="RefSeq" id="WP_315954787.1">
    <property type="nucleotide sequence ID" value="NZ_JAWCUD010000011.1"/>
</dbReference>
<name>A0ABU3RKI8_9BACL</name>
<reference evidence="2 3" key="1">
    <citation type="submission" date="2023-10" db="EMBL/GenBank/DDBJ databases">
        <title>Paenibacillus strain PFR10 Genome sequencing and assembly.</title>
        <authorList>
            <person name="Kim I."/>
        </authorList>
    </citation>
    <scope>NUCLEOTIDE SEQUENCE [LARGE SCALE GENOMIC DNA]</scope>
    <source>
        <strain evidence="2 3">PFR10</strain>
    </source>
</reference>
<evidence type="ECO:0000313" key="3">
    <source>
        <dbReference type="Proteomes" id="UP001260980"/>
    </source>
</evidence>
<protein>
    <submittedName>
        <fullName evidence="2">Uncharacterized protein</fullName>
    </submittedName>
</protein>
<comment type="similarity">
    <text evidence="1">Belongs to the UDPGP type 1 family.</text>
</comment>
<proteinExistence type="inferred from homology"/>
<dbReference type="InterPro" id="IPR039741">
    <property type="entry name" value="UDP-sugar_pyrophosphorylase"/>
</dbReference>
<dbReference type="SUPFAM" id="SSF53448">
    <property type="entry name" value="Nucleotide-diphospho-sugar transferases"/>
    <property type="match status" value="1"/>
</dbReference>
<comment type="caution">
    <text evidence="2">The sequence shown here is derived from an EMBL/GenBank/DDBJ whole genome shotgun (WGS) entry which is preliminary data.</text>
</comment>